<evidence type="ECO:0000256" key="2">
    <source>
        <dbReference type="ARBA" id="ARBA00006739"/>
    </source>
</evidence>
<dbReference type="EC" id="2.4.-.-" evidence="6"/>
<keyword evidence="3 6" id="KW-0328">Glycosyltransferase</keyword>
<dbReference type="PANTHER" id="PTHR43179:SF12">
    <property type="entry name" value="GALACTOFURANOSYLTRANSFERASE GLFT2"/>
    <property type="match status" value="1"/>
</dbReference>
<protein>
    <submittedName>
        <fullName evidence="6">Glycosyltransferase family 2 protein</fullName>
        <ecNumber evidence="6">2.4.-.-</ecNumber>
    </submittedName>
</protein>
<dbReference type="PANTHER" id="PTHR43179">
    <property type="entry name" value="RHAMNOSYLTRANSFERASE WBBL"/>
    <property type="match status" value="1"/>
</dbReference>
<dbReference type="SUPFAM" id="SSF53448">
    <property type="entry name" value="Nucleotide-diphospho-sugar transferases"/>
    <property type="match status" value="1"/>
</dbReference>
<keyword evidence="7" id="KW-1185">Reference proteome</keyword>
<keyword evidence="4 6" id="KW-0808">Transferase</keyword>
<dbReference type="InterPro" id="IPR001173">
    <property type="entry name" value="Glyco_trans_2-like"/>
</dbReference>
<evidence type="ECO:0000256" key="1">
    <source>
        <dbReference type="ARBA" id="ARBA00004776"/>
    </source>
</evidence>
<proteinExistence type="inferred from homology"/>
<dbReference type="Pfam" id="PF00535">
    <property type="entry name" value="Glycos_transf_2"/>
    <property type="match status" value="1"/>
</dbReference>
<dbReference type="GO" id="GO:0016757">
    <property type="term" value="F:glycosyltransferase activity"/>
    <property type="evidence" value="ECO:0007669"/>
    <property type="project" value="UniProtKB-KW"/>
</dbReference>
<evidence type="ECO:0000313" key="7">
    <source>
        <dbReference type="Proteomes" id="UP001601288"/>
    </source>
</evidence>
<dbReference type="Proteomes" id="UP001601288">
    <property type="component" value="Unassembled WGS sequence"/>
</dbReference>
<feature type="domain" description="Glycosyltransferase 2-like" evidence="5">
    <location>
        <begin position="11"/>
        <end position="112"/>
    </location>
</feature>
<dbReference type="RefSeq" id="WP_358279482.1">
    <property type="nucleotide sequence ID" value="NZ_JBEYGJ010000005.1"/>
</dbReference>
<comment type="caution">
    <text evidence="6">The sequence shown here is derived from an EMBL/GenBank/DDBJ whole genome shotgun (WGS) entry which is preliminary data.</text>
</comment>
<reference evidence="6 7" key="1">
    <citation type="submission" date="2024-10" db="EMBL/GenBank/DDBJ databases">
        <title>The Natural Products Discovery Center: Release of the First 8490 Sequenced Strains for Exploring Actinobacteria Biosynthetic Diversity.</title>
        <authorList>
            <person name="Kalkreuter E."/>
            <person name="Kautsar S.A."/>
            <person name="Yang D."/>
            <person name="Bader C.D."/>
            <person name="Teijaro C.N."/>
            <person name="Fluegel L."/>
            <person name="Davis C.M."/>
            <person name="Simpson J.R."/>
            <person name="Lauterbach L."/>
            <person name="Steele A.D."/>
            <person name="Gui C."/>
            <person name="Meng S."/>
            <person name="Li G."/>
            <person name="Viehrig K."/>
            <person name="Ye F."/>
            <person name="Su P."/>
            <person name="Kiefer A.F."/>
            <person name="Nichols A."/>
            <person name="Cepeda A.J."/>
            <person name="Yan W."/>
            <person name="Fan B."/>
            <person name="Jiang Y."/>
            <person name="Adhikari A."/>
            <person name="Zheng C.-J."/>
            <person name="Schuster L."/>
            <person name="Cowan T.M."/>
            <person name="Smanski M.J."/>
            <person name="Chevrette M.G."/>
            <person name="De Carvalho L.P.S."/>
            <person name="Shen B."/>
        </authorList>
    </citation>
    <scope>NUCLEOTIDE SEQUENCE [LARGE SCALE GENOMIC DNA]</scope>
    <source>
        <strain evidence="6 7">NPDC007066</strain>
    </source>
</reference>
<name>A0ABW6L985_9ACTN</name>
<dbReference type="EMBL" id="JBIAFP010000005">
    <property type="protein sequence ID" value="MFE9225025.1"/>
    <property type="molecule type" value="Genomic_DNA"/>
</dbReference>
<dbReference type="InterPro" id="IPR029044">
    <property type="entry name" value="Nucleotide-diphossugar_trans"/>
</dbReference>
<evidence type="ECO:0000313" key="6">
    <source>
        <dbReference type="EMBL" id="MFE9225025.1"/>
    </source>
</evidence>
<gene>
    <name evidence="6" type="ORF">ACFYM3_10385</name>
</gene>
<accession>A0ABW6L985</accession>
<evidence type="ECO:0000256" key="4">
    <source>
        <dbReference type="ARBA" id="ARBA00022679"/>
    </source>
</evidence>
<comment type="similarity">
    <text evidence="2">Belongs to the glycosyltransferase 2 family.</text>
</comment>
<sequence>MVEAPMTRVVVLMACHNRREGTIRCLRSLIGQGGPEVSVHVVLTDDGSADGTARAAREVWPGIRVLQGNGGLFWAKAMARAASAAGDYDFLLWLNDDVTLDPGALADLLRTHRSLSGSGEDDLIVVGALRDPHSGAVTYSGVHRLSRLRPVQFTTVPPAERPVRAETMNGNLVLIPRRVVQRVGQIDARFSHGLADFDYGLRARRLGCAVWVAAGTLGTCARNPTSGSWTDPALPVRERLRLARNPKGLPPGSWLRFTRRHAGPMWPVYWLSPYARLLAGAALVRMRGGERGLVR</sequence>
<evidence type="ECO:0000259" key="5">
    <source>
        <dbReference type="Pfam" id="PF00535"/>
    </source>
</evidence>
<organism evidence="6 7">
    <name type="scientific">Streptomyces massasporeus</name>
    <dbReference type="NCBI Taxonomy" id="67324"/>
    <lineage>
        <taxon>Bacteria</taxon>
        <taxon>Bacillati</taxon>
        <taxon>Actinomycetota</taxon>
        <taxon>Actinomycetes</taxon>
        <taxon>Kitasatosporales</taxon>
        <taxon>Streptomycetaceae</taxon>
        <taxon>Streptomyces</taxon>
    </lineage>
</organism>
<dbReference type="Gene3D" id="3.90.550.10">
    <property type="entry name" value="Spore Coat Polysaccharide Biosynthesis Protein SpsA, Chain A"/>
    <property type="match status" value="1"/>
</dbReference>
<comment type="pathway">
    <text evidence="1">Cell wall biogenesis; cell wall polysaccharide biosynthesis.</text>
</comment>
<evidence type="ECO:0000256" key="3">
    <source>
        <dbReference type="ARBA" id="ARBA00022676"/>
    </source>
</evidence>